<dbReference type="GO" id="GO:0005886">
    <property type="term" value="C:plasma membrane"/>
    <property type="evidence" value="ECO:0007669"/>
    <property type="project" value="UniProtKB-SubCell"/>
</dbReference>
<dbReference type="PANTHER" id="PTHR34148">
    <property type="entry name" value="ADENOSYLCOBINAMIDE-GDP RIBAZOLETRANSFERASE"/>
    <property type="match status" value="1"/>
</dbReference>
<evidence type="ECO:0000256" key="5">
    <source>
        <dbReference type="ARBA" id="ARBA00013200"/>
    </source>
</evidence>
<keyword evidence="8 19" id="KW-0169">Cobalamin biosynthesis</keyword>
<feature type="transmembrane region" description="Helical" evidence="19">
    <location>
        <begin position="142"/>
        <end position="164"/>
    </location>
</feature>
<evidence type="ECO:0000256" key="8">
    <source>
        <dbReference type="ARBA" id="ARBA00022573"/>
    </source>
</evidence>
<evidence type="ECO:0000256" key="9">
    <source>
        <dbReference type="ARBA" id="ARBA00022679"/>
    </source>
</evidence>
<feature type="transmembrane region" description="Helical" evidence="19">
    <location>
        <begin position="32"/>
        <end position="53"/>
    </location>
</feature>
<comment type="function">
    <text evidence="14 19">Joins adenosylcobinamide-GDP and alpha-ribazole to generate adenosylcobalamin (Ado-cobalamin). Also synthesizes adenosylcobalamin 5'-phosphate from adenosylcobinamide-GDP and alpha-ribazole 5'-phosphate.</text>
</comment>
<evidence type="ECO:0000256" key="16">
    <source>
        <dbReference type="ARBA" id="ARBA00032853"/>
    </source>
</evidence>
<evidence type="ECO:0000313" key="20">
    <source>
        <dbReference type="EMBL" id="MBM6825700.1"/>
    </source>
</evidence>
<reference evidence="20" key="1">
    <citation type="submission" date="2020-08" db="EMBL/GenBank/DDBJ databases">
        <authorList>
            <person name="Cejkova D."/>
            <person name="Kubasova T."/>
            <person name="Jahodarova E."/>
            <person name="Rychlik I."/>
        </authorList>
    </citation>
    <scope>NUCLEOTIDE SEQUENCE</scope>
    <source>
        <strain evidence="20">An420c</strain>
    </source>
</reference>
<evidence type="ECO:0000256" key="11">
    <source>
        <dbReference type="ARBA" id="ARBA00022842"/>
    </source>
</evidence>
<evidence type="ECO:0000256" key="18">
    <source>
        <dbReference type="ARBA" id="ARBA00049504"/>
    </source>
</evidence>
<evidence type="ECO:0000256" key="17">
    <source>
        <dbReference type="ARBA" id="ARBA00048623"/>
    </source>
</evidence>
<keyword evidence="7 19" id="KW-1003">Cell membrane</keyword>
<keyword evidence="10 19" id="KW-0812">Transmembrane</keyword>
<comment type="subcellular location">
    <subcellularLocation>
        <location evidence="2 19">Cell membrane</location>
        <topology evidence="2 19">Multi-pass membrane protein</topology>
    </subcellularLocation>
</comment>
<evidence type="ECO:0000256" key="6">
    <source>
        <dbReference type="ARBA" id="ARBA00015850"/>
    </source>
</evidence>
<evidence type="ECO:0000313" key="21">
    <source>
        <dbReference type="Proteomes" id="UP000713880"/>
    </source>
</evidence>
<reference evidence="20" key="2">
    <citation type="journal article" date="2021" name="Sci. Rep.">
        <title>The distribution of antibiotic resistance genes in chicken gut microbiota commensals.</title>
        <authorList>
            <person name="Juricova H."/>
            <person name="Matiasovicova J."/>
            <person name="Kubasova T."/>
            <person name="Cejkova D."/>
            <person name="Rychlik I."/>
        </authorList>
    </citation>
    <scope>NUCLEOTIDE SEQUENCE</scope>
    <source>
        <strain evidence="20">An420c</strain>
    </source>
</reference>
<comment type="catalytic activity">
    <reaction evidence="18 19">
        <text>alpha-ribazole 5'-phosphate + adenosylcob(III)inamide-GDP = adenosylcob(III)alamin 5'-phosphate + GMP + H(+)</text>
        <dbReference type="Rhea" id="RHEA:23560"/>
        <dbReference type="ChEBI" id="CHEBI:15378"/>
        <dbReference type="ChEBI" id="CHEBI:57918"/>
        <dbReference type="ChEBI" id="CHEBI:58115"/>
        <dbReference type="ChEBI" id="CHEBI:60487"/>
        <dbReference type="ChEBI" id="CHEBI:60493"/>
        <dbReference type="EC" id="2.7.8.26"/>
    </reaction>
</comment>
<dbReference type="GO" id="GO:0051073">
    <property type="term" value="F:adenosylcobinamide-GDP ribazoletransferase activity"/>
    <property type="evidence" value="ECO:0007669"/>
    <property type="project" value="UniProtKB-UniRule"/>
</dbReference>
<dbReference type="HAMAP" id="MF_00719">
    <property type="entry name" value="CobS"/>
    <property type="match status" value="1"/>
</dbReference>
<comment type="pathway">
    <text evidence="3 19">Cofactor biosynthesis; adenosylcobalamin biosynthesis; adenosylcobalamin from cob(II)yrinate a,c-diamide: step 7/7.</text>
</comment>
<dbReference type="EMBL" id="JACJLV010000002">
    <property type="protein sequence ID" value="MBM6825700.1"/>
    <property type="molecule type" value="Genomic_DNA"/>
</dbReference>
<evidence type="ECO:0000256" key="10">
    <source>
        <dbReference type="ARBA" id="ARBA00022692"/>
    </source>
</evidence>
<sequence length="265" mass="28800">MKSRVWNSFKIACSMYSKIPVPPADWTKENKAYVMCFFPWVGAVIGALTYAVYSLKEWMHQAGFGFPDFFFTALLVLIPVWVTGGIHLDGYLDTQDALHSYQSRERKLEILKDPHTGAFAVIAGICYFVLDLGIYSGLTAESVRVIAAGFVLSRALSGLSVVCFPQARKKGMAADFSDGAKKKGSRLVLILYVILAAGVMIFAGGVPGVAAVLAAGGVFLYYARMTRRIFGGMTGDLAGYFLQLCEIWMAAAAVTADILWKGAGW</sequence>
<name>A0A939BAV5_9CLOT</name>
<dbReference type="Proteomes" id="UP000713880">
    <property type="component" value="Unassembled WGS sequence"/>
</dbReference>
<dbReference type="AlphaFoldDB" id="A0A939BAV5"/>
<dbReference type="PANTHER" id="PTHR34148:SF1">
    <property type="entry name" value="ADENOSYLCOBINAMIDE-GDP RIBAZOLETRANSFERASE"/>
    <property type="match status" value="1"/>
</dbReference>
<organism evidence="20 21">
    <name type="scientific">Mordavella massiliensis</name>
    <dbReference type="NCBI Taxonomy" id="1871024"/>
    <lineage>
        <taxon>Bacteria</taxon>
        <taxon>Bacillati</taxon>
        <taxon>Bacillota</taxon>
        <taxon>Clostridia</taxon>
        <taxon>Eubacteriales</taxon>
        <taxon>Clostridiaceae</taxon>
        <taxon>Mordavella</taxon>
    </lineage>
</organism>
<comment type="catalytic activity">
    <reaction evidence="17 19">
        <text>alpha-ribazole + adenosylcob(III)inamide-GDP = adenosylcob(III)alamin + GMP + H(+)</text>
        <dbReference type="Rhea" id="RHEA:16049"/>
        <dbReference type="ChEBI" id="CHEBI:10329"/>
        <dbReference type="ChEBI" id="CHEBI:15378"/>
        <dbReference type="ChEBI" id="CHEBI:18408"/>
        <dbReference type="ChEBI" id="CHEBI:58115"/>
        <dbReference type="ChEBI" id="CHEBI:60487"/>
        <dbReference type="EC" id="2.7.8.26"/>
    </reaction>
</comment>
<evidence type="ECO:0000256" key="4">
    <source>
        <dbReference type="ARBA" id="ARBA00010561"/>
    </source>
</evidence>
<dbReference type="GO" id="GO:0008818">
    <property type="term" value="F:cobalamin 5'-phosphate synthase activity"/>
    <property type="evidence" value="ECO:0007669"/>
    <property type="project" value="UniProtKB-UniRule"/>
</dbReference>
<comment type="caution">
    <text evidence="20">The sequence shown here is derived from an EMBL/GenBank/DDBJ whole genome shotgun (WGS) entry which is preliminary data.</text>
</comment>
<evidence type="ECO:0000256" key="7">
    <source>
        <dbReference type="ARBA" id="ARBA00022475"/>
    </source>
</evidence>
<dbReference type="InterPro" id="IPR003805">
    <property type="entry name" value="CobS"/>
</dbReference>
<proteinExistence type="inferred from homology"/>
<feature type="transmembrane region" description="Helical" evidence="19">
    <location>
        <begin position="113"/>
        <end position="130"/>
    </location>
</feature>
<feature type="transmembrane region" description="Helical" evidence="19">
    <location>
        <begin position="69"/>
        <end position="92"/>
    </location>
</feature>
<dbReference type="RefSeq" id="WP_204907769.1">
    <property type="nucleotide sequence ID" value="NZ_JACJLV010000002.1"/>
</dbReference>
<dbReference type="Pfam" id="PF02654">
    <property type="entry name" value="CobS"/>
    <property type="match status" value="1"/>
</dbReference>
<evidence type="ECO:0000256" key="12">
    <source>
        <dbReference type="ARBA" id="ARBA00022989"/>
    </source>
</evidence>
<comment type="similarity">
    <text evidence="4 19">Belongs to the CobS family.</text>
</comment>
<feature type="transmembrane region" description="Helical" evidence="19">
    <location>
        <begin position="185"/>
        <end position="203"/>
    </location>
</feature>
<dbReference type="EC" id="2.7.8.26" evidence="5 19"/>
<keyword evidence="12 19" id="KW-1133">Transmembrane helix</keyword>
<evidence type="ECO:0000256" key="19">
    <source>
        <dbReference type="HAMAP-Rule" id="MF_00719"/>
    </source>
</evidence>
<protein>
    <recommendedName>
        <fullName evidence="6 19">Adenosylcobinamide-GDP ribazoletransferase</fullName>
        <ecNumber evidence="5 19">2.7.8.26</ecNumber>
    </recommendedName>
    <alternativeName>
        <fullName evidence="16 19">Cobalamin synthase</fullName>
    </alternativeName>
    <alternativeName>
        <fullName evidence="15 19">Cobalamin-5'-phosphate synthase</fullName>
    </alternativeName>
</protein>
<dbReference type="GO" id="GO:0009236">
    <property type="term" value="P:cobalamin biosynthetic process"/>
    <property type="evidence" value="ECO:0007669"/>
    <property type="project" value="UniProtKB-UniRule"/>
</dbReference>
<evidence type="ECO:0000256" key="15">
    <source>
        <dbReference type="ARBA" id="ARBA00032605"/>
    </source>
</evidence>
<evidence type="ECO:0000256" key="2">
    <source>
        <dbReference type="ARBA" id="ARBA00004651"/>
    </source>
</evidence>
<evidence type="ECO:0000256" key="14">
    <source>
        <dbReference type="ARBA" id="ARBA00025228"/>
    </source>
</evidence>
<keyword evidence="21" id="KW-1185">Reference proteome</keyword>
<keyword evidence="13 19" id="KW-0472">Membrane</keyword>
<keyword evidence="11 19" id="KW-0460">Magnesium</keyword>
<gene>
    <name evidence="19" type="primary">cobS</name>
    <name evidence="20" type="ORF">H6A13_01080</name>
</gene>
<evidence type="ECO:0000256" key="1">
    <source>
        <dbReference type="ARBA" id="ARBA00001946"/>
    </source>
</evidence>
<accession>A0A939BAV5</accession>
<keyword evidence="9 19" id="KW-0808">Transferase</keyword>
<comment type="cofactor">
    <cofactor evidence="1 19">
        <name>Mg(2+)</name>
        <dbReference type="ChEBI" id="CHEBI:18420"/>
    </cofactor>
</comment>
<evidence type="ECO:0000256" key="3">
    <source>
        <dbReference type="ARBA" id="ARBA00004663"/>
    </source>
</evidence>
<evidence type="ECO:0000256" key="13">
    <source>
        <dbReference type="ARBA" id="ARBA00023136"/>
    </source>
</evidence>